<name>A0A6V8P802_9ACTN</name>
<organism evidence="1 2">
    <name type="scientific">Candidatus Hakubella thermalkaliphila</name>
    <dbReference type="NCBI Taxonomy" id="2754717"/>
    <lineage>
        <taxon>Bacteria</taxon>
        <taxon>Bacillati</taxon>
        <taxon>Actinomycetota</taxon>
        <taxon>Actinomycetota incertae sedis</taxon>
        <taxon>Candidatus Hakubellales</taxon>
        <taxon>Candidatus Hakubellaceae</taxon>
        <taxon>Candidatus Hakubella</taxon>
    </lineage>
</organism>
<protein>
    <submittedName>
        <fullName evidence="1">Uncharacterized protein</fullName>
    </submittedName>
</protein>
<dbReference type="PANTHER" id="PTHR34614:SF2">
    <property type="entry name" value="TRANSPOSASE IS4-LIKE DOMAIN-CONTAINING PROTEIN"/>
    <property type="match status" value="1"/>
</dbReference>
<reference evidence="1 2" key="1">
    <citation type="journal article" date="2020" name="Front. Microbiol.">
        <title>Single-cell genomics of novel Actinobacteria with the Wood-Ljungdahl pathway discovered in a serpentinizing system.</title>
        <authorList>
            <person name="Merino N."/>
            <person name="Kawai M."/>
            <person name="Boyd E.S."/>
            <person name="Colman D.R."/>
            <person name="McGlynn S.E."/>
            <person name="Nealson K.H."/>
            <person name="Kurokawa K."/>
            <person name="Hongoh Y."/>
        </authorList>
    </citation>
    <scope>NUCLEOTIDE SEQUENCE [LARGE SCALE GENOMIC DNA]</scope>
    <source>
        <strain evidence="1 2">S33</strain>
    </source>
</reference>
<dbReference type="Proteomes" id="UP000591948">
    <property type="component" value="Unassembled WGS sequence"/>
</dbReference>
<comment type="caution">
    <text evidence="1">The sequence shown here is derived from an EMBL/GenBank/DDBJ whole genome shotgun (WGS) entry which is preliminary data.</text>
</comment>
<sequence>MAGSHFALVIIPLYNLINEIHESYRFYYFVGQRQDEWNCAFLYTRADLNAYAIGRTLDKSAAAGPDRLFGTICLSTYAIYKIAFKRLHSDTTSLSFYGEYDIEPEVSEEEAEEVLQIVRGYNKDHRPECKQVVIGKIVNEHGMPLASLNMDGNTSDVEWNQKALELVGQMDAGQLNEGIYVADSIFFFKQKTAYEITV</sequence>
<keyword evidence="2" id="KW-1185">Reference proteome</keyword>
<evidence type="ECO:0000313" key="1">
    <source>
        <dbReference type="EMBL" id="GFP28762.1"/>
    </source>
</evidence>
<proteinExistence type="predicted"/>
<evidence type="ECO:0000313" key="2">
    <source>
        <dbReference type="Proteomes" id="UP000591948"/>
    </source>
</evidence>
<dbReference type="AlphaFoldDB" id="A0A6V8P802"/>
<gene>
    <name evidence="1" type="ORF">HKBW3S33_02178</name>
</gene>
<dbReference type="EMBL" id="BLRY01000393">
    <property type="protein sequence ID" value="GFP28762.1"/>
    <property type="molecule type" value="Genomic_DNA"/>
</dbReference>
<dbReference type="PANTHER" id="PTHR34614">
    <property type="match status" value="1"/>
</dbReference>
<accession>A0A6V8P802</accession>